<protein>
    <submittedName>
        <fullName evidence="2">Predicted protein</fullName>
    </submittedName>
</protein>
<reference evidence="2" key="1">
    <citation type="journal article" date="2011" name="Plant Physiol.">
        <title>Comprehensive sequence analysis of 24,783 barley full-length cDNAs derived from 12 clone libraries.</title>
        <authorList>
            <person name="Matsumoto T."/>
            <person name="Tanaka T."/>
            <person name="Sakai H."/>
            <person name="Amano N."/>
            <person name="Kanamori H."/>
            <person name="Kurita K."/>
            <person name="Kikuta A."/>
            <person name="Kamiya K."/>
            <person name="Yamamoto M."/>
            <person name="Ikawa H."/>
            <person name="Fujii N."/>
            <person name="Hori K."/>
            <person name="Itoh T."/>
            <person name="Sato K."/>
        </authorList>
    </citation>
    <scope>NUCLEOTIDE SEQUENCE</scope>
    <source>
        <tissue evidence="2">Shoot and root</tissue>
    </source>
</reference>
<proteinExistence type="evidence at transcript level"/>
<organism evidence="2">
    <name type="scientific">Hordeum vulgare subsp. vulgare</name>
    <name type="common">Domesticated barley</name>
    <dbReference type="NCBI Taxonomy" id="112509"/>
    <lineage>
        <taxon>Eukaryota</taxon>
        <taxon>Viridiplantae</taxon>
        <taxon>Streptophyta</taxon>
        <taxon>Embryophyta</taxon>
        <taxon>Tracheophyta</taxon>
        <taxon>Spermatophyta</taxon>
        <taxon>Magnoliopsida</taxon>
        <taxon>Liliopsida</taxon>
        <taxon>Poales</taxon>
        <taxon>Poaceae</taxon>
        <taxon>BOP clade</taxon>
        <taxon>Pooideae</taxon>
        <taxon>Triticodae</taxon>
        <taxon>Triticeae</taxon>
        <taxon>Hordeinae</taxon>
        <taxon>Hordeum</taxon>
    </lineage>
</organism>
<name>F2E3V8_HORVV</name>
<evidence type="ECO:0000313" key="2">
    <source>
        <dbReference type="EMBL" id="BAK02030.1"/>
    </source>
</evidence>
<feature type="region of interest" description="Disordered" evidence="1">
    <location>
        <begin position="53"/>
        <end position="76"/>
    </location>
</feature>
<evidence type="ECO:0000256" key="1">
    <source>
        <dbReference type="SAM" id="MobiDB-lite"/>
    </source>
</evidence>
<sequence length="76" mass="8095">MTTEVFWPGHLVAASCAEASRQVRQSDALTSARHCASPYASSGAAPVAFSANPDAAAGRKERRRASRLAWKTPPRV</sequence>
<accession>F2E3V8</accession>
<dbReference type="EMBL" id="AK370832">
    <property type="protein sequence ID" value="BAK02030.1"/>
    <property type="molecule type" value="mRNA"/>
</dbReference>
<dbReference type="AlphaFoldDB" id="F2E3V8"/>